<reference evidence="1 2" key="1">
    <citation type="submission" date="2016-09" db="EMBL/GenBank/DDBJ databases">
        <authorList>
            <person name="Capua I."/>
            <person name="De Benedictis P."/>
            <person name="Joannis T."/>
            <person name="Lombin L.H."/>
            <person name="Cattoli G."/>
        </authorList>
    </citation>
    <scope>NUCLEOTIDE SEQUENCE [LARGE SCALE GENOMIC DNA]</scope>
    <source>
        <strain evidence="1 2">A7P-90m</strain>
    </source>
</reference>
<keyword evidence="2" id="KW-1185">Reference proteome</keyword>
<dbReference type="EMBL" id="FMYP01000020">
    <property type="protein sequence ID" value="SDC19316.1"/>
    <property type="molecule type" value="Genomic_DNA"/>
</dbReference>
<dbReference type="STRING" id="1640674.SAMN05216323_102049"/>
<sequence length="424" mass="48058">MITEDLVKFLWKYRLFTSIPLKTISGKIVEIVSPGEINSDAGPDFFNAKIKLDGVLWAGNVEIHTDSSYWERHGHHTDRAYNNVILHVVTEYKRNVYTLEGRELETLVVEVDDYLMQRFWQLQYSDSKIPCAPFINDVSILSIKSWLDALAAERLETRINAVNLLVEQLHGDWEETLYRYLARSLGTSLNSLPFEMLAKAAPLALIRRHCTTLTQAEALLFGQAGLLAEDDGDSYFLRIKKEYAYLSHKLGLKPMDGAVWKFARTRPPNFPTVRIAQLAALSFFEFPLLARLGNINHVEQLPKILTTAPSSYWRAHYTFNHPSPQRKVGLGKEVVLLVILNAFIPVLYAFNKSMGNEVGQQLCLTALEKLDPENNAIIKQWKSLGIPATNALDSQALLQLYKGYCVPKKCLYCRIGATLLTKKA</sequence>
<dbReference type="RefSeq" id="WP_092437402.1">
    <property type="nucleotide sequence ID" value="NZ_FMYP01000020.1"/>
</dbReference>
<dbReference type="OrthoDB" id="1005072at2"/>
<dbReference type="Pfam" id="PF11013">
    <property type="entry name" value="DUF2851"/>
    <property type="match status" value="1"/>
</dbReference>
<name>A0A1G6JMX8_9BACT</name>
<protein>
    <recommendedName>
        <fullName evidence="3">DUF2851 domain-containing protein</fullName>
    </recommendedName>
</protein>
<organism evidence="1 2">
    <name type="scientific">Williamwhitmania taraxaci</name>
    <dbReference type="NCBI Taxonomy" id="1640674"/>
    <lineage>
        <taxon>Bacteria</taxon>
        <taxon>Pseudomonadati</taxon>
        <taxon>Bacteroidota</taxon>
        <taxon>Bacteroidia</taxon>
        <taxon>Bacteroidales</taxon>
        <taxon>Williamwhitmaniaceae</taxon>
        <taxon>Williamwhitmania</taxon>
    </lineage>
</organism>
<dbReference type="InterPro" id="IPR021272">
    <property type="entry name" value="DUF2851"/>
</dbReference>
<dbReference type="Proteomes" id="UP000199452">
    <property type="component" value="Unassembled WGS sequence"/>
</dbReference>
<evidence type="ECO:0000313" key="1">
    <source>
        <dbReference type="EMBL" id="SDC19316.1"/>
    </source>
</evidence>
<accession>A0A1G6JMX8</accession>
<evidence type="ECO:0008006" key="3">
    <source>
        <dbReference type="Google" id="ProtNLM"/>
    </source>
</evidence>
<proteinExistence type="predicted"/>
<gene>
    <name evidence="1" type="ORF">SAMN05216323_102049</name>
</gene>
<dbReference type="AlphaFoldDB" id="A0A1G6JMX8"/>
<evidence type="ECO:0000313" key="2">
    <source>
        <dbReference type="Proteomes" id="UP000199452"/>
    </source>
</evidence>